<feature type="domain" description="Prolamin-like" evidence="3">
    <location>
        <begin position="50"/>
        <end position="122"/>
    </location>
</feature>
<evidence type="ECO:0000259" key="3">
    <source>
        <dbReference type="Pfam" id="PF05617"/>
    </source>
</evidence>
<proteinExistence type="predicted"/>
<organism evidence="4 5">
    <name type="scientific">Psophocarpus tetragonolobus</name>
    <name type="common">Winged bean</name>
    <name type="synonym">Dolichos tetragonolobus</name>
    <dbReference type="NCBI Taxonomy" id="3891"/>
    <lineage>
        <taxon>Eukaryota</taxon>
        <taxon>Viridiplantae</taxon>
        <taxon>Streptophyta</taxon>
        <taxon>Embryophyta</taxon>
        <taxon>Tracheophyta</taxon>
        <taxon>Spermatophyta</taxon>
        <taxon>Magnoliopsida</taxon>
        <taxon>eudicotyledons</taxon>
        <taxon>Gunneridae</taxon>
        <taxon>Pentapetalae</taxon>
        <taxon>rosids</taxon>
        <taxon>fabids</taxon>
        <taxon>Fabales</taxon>
        <taxon>Fabaceae</taxon>
        <taxon>Papilionoideae</taxon>
        <taxon>50 kb inversion clade</taxon>
        <taxon>NPAAA clade</taxon>
        <taxon>indigoferoid/millettioid clade</taxon>
        <taxon>Phaseoleae</taxon>
        <taxon>Psophocarpus</taxon>
    </lineage>
</organism>
<dbReference type="AlphaFoldDB" id="A0AAN9XB24"/>
<dbReference type="PANTHER" id="PTHR31951:SF22">
    <property type="entry name" value="ECA1 GAMETOGENESIS RELATED FAMILY"/>
    <property type="match status" value="1"/>
</dbReference>
<comment type="caution">
    <text evidence="4">The sequence shown here is derived from an EMBL/GenBank/DDBJ whole genome shotgun (WGS) entry which is preliminary data.</text>
</comment>
<name>A0AAN9XB24_PSOTE</name>
<dbReference type="PANTHER" id="PTHR31951">
    <property type="entry name" value="BIFUNCTIONAL INHIBITOR/LIPID-TRANSFER PROTEIN/SEED STORAGE 2S ALBUMIN SUPERFAMILY PROTEIN-RELATED"/>
    <property type="match status" value="1"/>
</dbReference>
<dbReference type="Pfam" id="PF05617">
    <property type="entry name" value="Prolamin_like"/>
    <property type="match status" value="1"/>
</dbReference>
<reference evidence="4 5" key="1">
    <citation type="submission" date="2024-01" db="EMBL/GenBank/DDBJ databases">
        <title>The genomes of 5 underutilized Papilionoideae crops provide insights into root nodulation and disease resistanc.</title>
        <authorList>
            <person name="Jiang F."/>
        </authorList>
    </citation>
    <scope>NUCLEOTIDE SEQUENCE [LARGE SCALE GENOMIC DNA]</scope>
    <source>
        <strain evidence="4">DUOXIRENSHENG_FW03</strain>
        <tissue evidence="4">Leaves</tissue>
    </source>
</reference>
<dbReference type="InterPro" id="IPR008502">
    <property type="entry name" value="Prolamin-like"/>
</dbReference>
<evidence type="ECO:0000256" key="1">
    <source>
        <dbReference type="ARBA" id="ARBA00022729"/>
    </source>
</evidence>
<gene>
    <name evidence="4" type="ORF">VNO78_27827</name>
</gene>
<feature type="chain" id="PRO_5042988236" description="Prolamin-like domain-containing protein" evidence="2">
    <location>
        <begin position="27"/>
        <end position="149"/>
    </location>
</feature>
<evidence type="ECO:0000256" key="2">
    <source>
        <dbReference type="SAM" id="SignalP"/>
    </source>
</evidence>
<protein>
    <recommendedName>
        <fullName evidence="3">Prolamin-like domain-containing protein</fullName>
    </recommendedName>
</protein>
<keyword evidence="5" id="KW-1185">Reference proteome</keyword>
<accession>A0AAN9XB24</accession>
<evidence type="ECO:0000313" key="5">
    <source>
        <dbReference type="Proteomes" id="UP001386955"/>
    </source>
</evidence>
<feature type="signal peptide" evidence="2">
    <location>
        <begin position="1"/>
        <end position="26"/>
    </location>
</feature>
<evidence type="ECO:0000313" key="4">
    <source>
        <dbReference type="EMBL" id="KAK7387222.1"/>
    </source>
</evidence>
<sequence length="149" mass="17613">MATFNNFCLMVIFMAITTLLVKTVLSYDEDYDPYEDPVPPMTNYEKQLTDCIMKLYPPCDDLYLFGTMFFGNEKISKYCCTSIRQWGKQCHDALTKYNLELPKYKANRTQILQRSNQAWNECNQPYHARRQTLHFEIPTIIAKGYPTYE</sequence>
<dbReference type="Proteomes" id="UP001386955">
    <property type="component" value="Unassembled WGS sequence"/>
</dbReference>
<keyword evidence="1 2" id="KW-0732">Signal</keyword>
<dbReference type="EMBL" id="JAYMYS010000007">
    <property type="protein sequence ID" value="KAK7387222.1"/>
    <property type="molecule type" value="Genomic_DNA"/>
</dbReference>